<dbReference type="STRING" id="91360.SAMN05660330_03929"/>
<dbReference type="InterPro" id="IPR012337">
    <property type="entry name" value="RNaseH-like_sf"/>
</dbReference>
<dbReference type="Gene3D" id="3.30.420.10">
    <property type="entry name" value="Ribonuclease H-like superfamily/Ribonuclease H"/>
    <property type="match status" value="1"/>
</dbReference>
<evidence type="ECO:0000313" key="3">
    <source>
        <dbReference type="Proteomes" id="UP000199073"/>
    </source>
</evidence>
<dbReference type="InterPro" id="IPR001584">
    <property type="entry name" value="Integrase_cat-core"/>
</dbReference>
<sequence length="89" mass="10465">MWDGRKFRTFNVIDDYNRETLAIEVDLNLPASRIIRVLDRIATFRGYPKQIKMDNGPELISLAMAEWDEDHNLHLEFIEKGKPTQNSFV</sequence>
<proteinExistence type="predicted"/>
<accession>A0A1H0V8M8</accession>
<protein>
    <submittedName>
        <fullName evidence="2">Integrase core domain-containing protein</fullName>
    </submittedName>
</protein>
<dbReference type="PANTHER" id="PTHR47515:SF2">
    <property type="entry name" value="INTEGRASE CORE DOMAIN PROTEIN"/>
    <property type="match status" value="1"/>
</dbReference>
<evidence type="ECO:0000259" key="1">
    <source>
        <dbReference type="PROSITE" id="PS50994"/>
    </source>
</evidence>
<dbReference type="PANTHER" id="PTHR47515">
    <property type="entry name" value="LOW CALCIUM RESPONSE LOCUS PROTEIN T"/>
    <property type="match status" value="1"/>
</dbReference>
<feature type="domain" description="Integrase catalytic" evidence="1">
    <location>
        <begin position="1"/>
        <end position="89"/>
    </location>
</feature>
<dbReference type="InterPro" id="IPR036397">
    <property type="entry name" value="RNaseH_sf"/>
</dbReference>
<dbReference type="Proteomes" id="UP000199073">
    <property type="component" value="Unassembled WGS sequence"/>
</dbReference>
<gene>
    <name evidence="2" type="ORF">SAMN05660330_03929</name>
</gene>
<dbReference type="GO" id="GO:0003676">
    <property type="term" value="F:nucleic acid binding"/>
    <property type="evidence" value="ECO:0007669"/>
    <property type="project" value="InterPro"/>
</dbReference>
<keyword evidence="3" id="KW-1185">Reference proteome</keyword>
<name>A0A1H0V8M8_9BACT</name>
<dbReference type="PROSITE" id="PS50994">
    <property type="entry name" value="INTEGRASE"/>
    <property type="match status" value="1"/>
</dbReference>
<dbReference type="AlphaFoldDB" id="A0A1H0V8M8"/>
<evidence type="ECO:0000313" key="2">
    <source>
        <dbReference type="EMBL" id="SDP74751.1"/>
    </source>
</evidence>
<dbReference type="Pfam" id="PF00665">
    <property type="entry name" value="rve"/>
    <property type="match status" value="1"/>
</dbReference>
<dbReference type="EMBL" id="FNJI01000043">
    <property type="protein sequence ID" value="SDP74751.1"/>
    <property type="molecule type" value="Genomic_DNA"/>
</dbReference>
<dbReference type="GO" id="GO:0015074">
    <property type="term" value="P:DNA integration"/>
    <property type="evidence" value="ECO:0007669"/>
    <property type="project" value="InterPro"/>
</dbReference>
<organism evidence="2 3">
    <name type="scientific">Desulforhopalus singaporensis</name>
    <dbReference type="NCBI Taxonomy" id="91360"/>
    <lineage>
        <taxon>Bacteria</taxon>
        <taxon>Pseudomonadati</taxon>
        <taxon>Thermodesulfobacteriota</taxon>
        <taxon>Desulfobulbia</taxon>
        <taxon>Desulfobulbales</taxon>
        <taxon>Desulfocapsaceae</taxon>
        <taxon>Desulforhopalus</taxon>
    </lineage>
</organism>
<dbReference type="SUPFAM" id="SSF53098">
    <property type="entry name" value="Ribonuclease H-like"/>
    <property type="match status" value="1"/>
</dbReference>
<reference evidence="2 3" key="1">
    <citation type="submission" date="2016-10" db="EMBL/GenBank/DDBJ databases">
        <authorList>
            <person name="de Groot N.N."/>
        </authorList>
    </citation>
    <scope>NUCLEOTIDE SEQUENCE [LARGE SCALE GENOMIC DNA]</scope>
    <source>
        <strain evidence="2 3">DSM 12130</strain>
    </source>
</reference>